<reference evidence="1" key="2">
    <citation type="submission" date="2022-01" db="EMBL/GenBank/DDBJ databases">
        <authorList>
            <person name="Yamashiro T."/>
            <person name="Shiraishi A."/>
            <person name="Satake H."/>
            <person name="Nakayama K."/>
        </authorList>
    </citation>
    <scope>NUCLEOTIDE SEQUENCE</scope>
</reference>
<keyword evidence="2" id="KW-1185">Reference proteome</keyword>
<dbReference type="Proteomes" id="UP001151760">
    <property type="component" value="Unassembled WGS sequence"/>
</dbReference>
<accession>A0ABQ5I323</accession>
<evidence type="ECO:0000313" key="2">
    <source>
        <dbReference type="Proteomes" id="UP001151760"/>
    </source>
</evidence>
<name>A0ABQ5I323_9ASTR</name>
<proteinExistence type="predicted"/>
<dbReference type="EMBL" id="BQNB010020262">
    <property type="protein sequence ID" value="GJT94079.1"/>
    <property type="molecule type" value="Genomic_DNA"/>
</dbReference>
<gene>
    <name evidence="1" type="ORF">Tco_1082924</name>
</gene>
<sequence length="189" mass="22209">MDLDLEARLIGETLILNRSLNPDFGDFIELNDLNEPLEIWRNQVEDLGPMIEEGEVIDKPMVDIIETMNDNGMIEEINEYPSFYDHDRKIHVVMENMDAYRHDEIGDVIVGKLFFREIYVKAKWFDGMITIYNGNDSVSAHDKLNGISHSYQKLKSFYRGVLNLGPEYIRDAKIEEWLTRRHESIHEME</sequence>
<organism evidence="1 2">
    <name type="scientific">Tanacetum coccineum</name>
    <dbReference type="NCBI Taxonomy" id="301880"/>
    <lineage>
        <taxon>Eukaryota</taxon>
        <taxon>Viridiplantae</taxon>
        <taxon>Streptophyta</taxon>
        <taxon>Embryophyta</taxon>
        <taxon>Tracheophyta</taxon>
        <taxon>Spermatophyta</taxon>
        <taxon>Magnoliopsida</taxon>
        <taxon>eudicotyledons</taxon>
        <taxon>Gunneridae</taxon>
        <taxon>Pentapetalae</taxon>
        <taxon>asterids</taxon>
        <taxon>campanulids</taxon>
        <taxon>Asterales</taxon>
        <taxon>Asteraceae</taxon>
        <taxon>Asteroideae</taxon>
        <taxon>Anthemideae</taxon>
        <taxon>Anthemidinae</taxon>
        <taxon>Tanacetum</taxon>
    </lineage>
</organism>
<reference evidence="1" key="1">
    <citation type="journal article" date="2022" name="Int. J. Mol. Sci.">
        <title>Draft Genome of Tanacetum Coccineum: Genomic Comparison of Closely Related Tanacetum-Family Plants.</title>
        <authorList>
            <person name="Yamashiro T."/>
            <person name="Shiraishi A."/>
            <person name="Nakayama K."/>
            <person name="Satake H."/>
        </authorList>
    </citation>
    <scope>NUCLEOTIDE SEQUENCE</scope>
</reference>
<evidence type="ECO:0000313" key="1">
    <source>
        <dbReference type="EMBL" id="GJT94079.1"/>
    </source>
</evidence>
<comment type="caution">
    <text evidence="1">The sequence shown here is derived from an EMBL/GenBank/DDBJ whole genome shotgun (WGS) entry which is preliminary data.</text>
</comment>
<protein>
    <submittedName>
        <fullName evidence="1">Uncharacterized protein</fullName>
    </submittedName>
</protein>